<dbReference type="EMBL" id="KN880468">
    <property type="protein sequence ID" value="KIY70414.1"/>
    <property type="molecule type" value="Genomic_DNA"/>
</dbReference>
<evidence type="ECO:0000256" key="4">
    <source>
        <dbReference type="SAM" id="SignalP"/>
    </source>
</evidence>
<dbReference type="GO" id="GO:0071949">
    <property type="term" value="F:FAD binding"/>
    <property type="evidence" value="ECO:0007669"/>
    <property type="project" value="InterPro"/>
</dbReference>
<dbReference type="InterPro" id="IPR051104">
    <property type="entry name" value="FAD_monoxygenase"/>
</dbReference>
<keyword evidence="2" id="KW-0274">FAD</keyword>
<dbReference type="Pfam" id="PF01494">
    <property type="entry name" value="FAD_binding_3"/>
    <property type="match status" value="2"/>
</dbReference>
<proteinExistence type="predicted"/>
<name>A0A0D7BJX0_9AGAR</name>
<dbReference type="GO" id="GO:0044550">
    <property type="term" value="P:secondary metabolite biosynthetic process"/>
    <property type="evidence" value="ECO:0007669"/>
    <property type="project" value="TreeGrafter"/>
</dbReference>
<keyword evidence="3" id="KW-0560">Oxidoreductase</keyword>
<evidence type="ECO:0000256" key="2">
    <source>
        <dbReference type="ARBA" id="ARBA00022827"/>
    </source>
</evidence>
<dbReference type="AlphaFoldDB" id="A0A0D7BJX0"/>
<dbReference type="SUPFAM" id="SSF54373">
    <property type="entry name" value="FAD-linked reductases, C-terminal domain"/>
    <property type="match status" value="1"/>
</dbReference>
<dbReference type="InterPro" id="IPR002938">
    <property type="entry name" value="FAD-bd"/>
</dbReference>
<dbReference type="PANTHER" id="PTHR46720:SF3">
    <property type="entry name" value="FAD-BINDING DOMAIN-CONTAINING PROTEIN-RELATED"/>
    <property type="match status" value="1"/>
</dbReference>
<dbReference type="OrthoDB" id="417877at2759"/>
<keyword evidence="1" id="KW-0285">Flavoprotein</keyword>
<evidence type="ECO:0000259" key="5">
    <source>
        <dbReference type="Pfam" id="PF01494"/>
    </source>
</evidence>
<sequence>MPRFRVAVCGAGIGGLLAAVALSKHEDIELDLYEGASRLAEVGAGVGMFPRPWRILEQLGLDEDLLKTTVRPGKGPVPSFTYRKADAVVEGTEVYTLVMQGGVTPLHRADFQNTLLRHLPSHYRLHTSKRLKFYTQDKDGVTLTFEDGSTAICDVLLAADGMKSAARAQFLHDLASNAPEAATAESLLSCVPPVWTGITAYRALIPADKLRRCAPHHPALTRQMHYFGKDGVLVAYPIMNGEVVNFAAFTARHDLEGTPYESAWFEQVGVSEFASVFANWETDIQTLIQCVEKPLRWAIHTVKPLGTFVSGRVALLGDAAHAMHPNQGAGAGQAVEDAYMLATILGHPSTHKGNLEKALSVYDAVRRPFSQHVARMSRFAAQIGTLNWPEGLPNNLDELEGDEWLRVIRKVPETAAANWEWAWLTTIDDDVERALHMLESW</sequence>
<dbReference type="GO" id="GO:0016491">
    <property type="term" value="F:oxidoreductase activity"/>
    <property type="evidence" value="ECO:0007669"/>
    <property type="project" value="UniProtKB-KW"/>
</dbReference>
<keyword evidence="7" id="KW-1185">Reference proteome</keyword>
<feature type="domain" description="FAD-binding" evidence="5">
    <location>
        <begin position="307"/>
        <end position="375"/>
    </location>
</feature>
<evidence type="ECO:0000313" key="7">
    <source>
        <dbReference type="Proteomes" id="UP000054007"/>
    </source>
</evidence>
<feature type="domain" description="FAD-binding" evidence="5">
    <location>
        <begin position="5"/>
        <end position="170"/>
    </location>
</feature>
<protein>
    <submittedName>
        <fullName evidence="6">FAD/NAD(P)-binding domain-containing protein</fullName>
    </submittedName>
</protein>
<accession>A0A0D7BJX0</accession>
<keyword evidence="4" id="KW-0732">Signal</keyword>
<dbReference type="STRING" id="1314674.A0A0D7BJX0"/>
<dbReference type="PANTHER" id="PTHR46720">
    <property type="entry name" value="HYDROXYLASE, PUTATIVE (AFU_ORTHOLOGUE AFUA_3G01460)-RELATED"/>
    <property type="match status" value="1"/>
</dbReference>
<feature type="chain" id="PRO_5002317471" evidence="4">
    <location>
        <begin position="24"/>
        <end position="441"/>
    </location>
</feature>
<reference evidence="6 7" key="1">
    <citation type="journal article" date="2015" name="Fungal Genet. Biol.">
        <title>Evolution of novel wood decay mechanisms in Agaricales revealed by the genome sequences of Fistulina hepatica and Cylindrobasidium torrendii.</title>
        <authorList>
            <person name="Floudas D."/>
            <person name="Held B.W."/>
            <person name="Riley R."/>
            <person name="Nagy L.G."/>
            <person name="Koehler G."/>
            <person name="Ransdell A.S."/>
            <person name="Younus H."/>
            <person name="Chow J."/>
            <person name="Chiniquy J."/>
            <person name="Lipzen A."/>
            <person name="Tritt A."/>
            <person name="Sun H."/>
            <person name="Haridas S."/>
            <person name="LaButti K."/>
            <person name="Ohm R.A."/>
            <person name="Kues U."/>
            <person name="Blanchette R.A."/>
            <person name="Grigoriev I.V."/>
            <person name="Minto R.E."/>
            <person name="Hibbett D.S."/>
        </authorList>
    </citation>
    <scope>NUCLEOTIDE SEQUENCE [LARGE SCALE GENOMIC DNA]</scope>
    <source>
        <strain evidence="6 7">FP15055 ss-10</strain>
    </source>
</reference>
<feature type="signal peptide" evidence="4">
    <location>
        <begin position="1"/>
        <end position="23"/>
    </location>
</feature>
<dbReference type="Proteomes" id="UP000054007">
    <property type="component" value="Unassembled WGS sequence"/>
</dbReference>
<dbReference type="SUPFAM" id="SSF51905">
    <property type="entry name" value="FAD/NAD(P)-binding domain"/>
    <property type="match status" value="1"/>
</dbReference>
<dbReference type="InterPro" id="IPR036188">
    <property type="entry name" value="FAD/NAD-bd_sf"/>
</dbReference>
<evidence type="ECO:0000256" key="3">
    <source>
        <dbReference type="ARBA" id="ARBA00023002"/>
    </source>
</evidence>
<evidence type="ECO:0000256" key="1">
    <source>
        <dbReference type="ARBA" id="ARBA00022630"/>
    </source>
</evidence>
<dbReference type="Gene3D" id="3.50.50.60">
    <property type="entry name" value="FAD/NAD(P)-binding domain"/>
    <property type="match status" value="1"/>
</dbReference>
<evidence type="ECO:0000313" key="6">
    <source>
        <dbReference type="EMBL" id="KIY70414.1"/>
    </source>
</evidence>
<gene>
    <name evidence="6" type="ORF">CYLTODRAFT_435689</name>
</gene>
<dbReference type="PRINTS" id="PR00420">
    <property type="entry name" value="RNGMNOXGNASE"/>
</dbReference>
<organism evidence="6 7">
    <name type="scientific">Cylindrobasidium torrendii FP15055 ss-10</name>
    <dbReference type="NCBI Taxonomy" id="1314674"/>
    <lineage>
        <taxon>Eukaryota</taxon>
        <taxon>Fungi</taxon>
        <taxon>Dikarya</taxon>
        <taxon>Basidiomycota</taxon>
        <taxon>Agaricomycotina</taxon>
        <taxon>Agaricomycetes</taxon>
        <taxon>Agaricomycetidae</taxon>
        <taxon>Agaricales</taxon>
        <taxon>Marasmiineae</taxon>
        <taxon>Physalacriaceae</taxon>
        <taxon>Cylindrobasidium</taxon>
    </lineage>
</organism>